<proteinExistence type="inferred from homology"/>
<dbReference type="SUPFAM" id="SSF51316">
    <property type="entry name" value="Mss4-like"/>
    <property type="match status" value="2"/>
</dbReference>
<dbReference type="InterPro" id="IPR006913">
    <property type="entry name" value="CENP-V/GFA"/>
</dbReference>
<dbReference type="RefSeq" id="XP_062722178.1">
    <property type="nucleotide sequence ID" value="XM_062868949.1"/>
</dbReference>
<keyword evidence="2" id="KW-0479">Metal-binding</keyword>
<evidence type="ECO:0000256" key="4">
    <source>
        <dbReference type="ARBA" id="ARBA00023239"/>
    </source>
</evidence>
<sequence length="434" mass="47128">MAADLHLPRQLPGAYKTLTAECHCRSVHFRVTVPTSALPLPVHLCHCSICRFTHGSLCCFHAPLPKGIEPEFIAPSSLESSVTGYIHSPQAASERFFCSTCGCHIGDRDVKPDPETGKPEWRVATSIFAAHGEDTFQIRSHWMSDAATEPNLSTWLPAINSRPVHVHNPRPDDPNFPLAAAAGRQAAKPEGLPDGNDVLLAQCHCGGVRFTIPRPSAEEVADPFLSRFLRPSPTPSTTTITTEFRSKTESQSENGPCTRLTGQPTLKRVATICLCRDCRLTTGTHAVAWTAAPLRSLSPPIPPSLQGGLGMDGTMTTLKSYRSSERVRRGFCGVCGATALYALDDDDWVAPRSESEEEEKRVVEIAVGILRGSSSDDSVVAVEGWLAWRTGRLAGLETGREFDPGFADALAEGLREWGVKRHGESVSFDIPQEQ</sequence>
<dbReference type="GO" id="GO:0016846">
    <property type="term" value="F:carbon-sulfur lyase activity"/>
    <property type="evidence" value="ECO:0007669"/>
    <property type="project" value="InterPro"/>
</dbReference>
<evidence type="ECO:0000313" key="6">
    <source>
        <dbReference type="EMBL" id="KAK3306398.1"/>
    </source>
</evidence>
<accession>A0AAJ0GUJ8</accession>
<dbReference type="Gene3D" id="3.90.1590.10">
    <property type="entry name" value="glutathione-dependent formaldehyde- activating enzyme (gfa)"/>
    <property type="match status" value="2"/>
</dbReference>
<dbReference type="PANTHER" id="PTHR33337:SF31">
    <property type="entry name" value="DUF636 DOMAIN PROTEIN (AFU_ORTHOLOGUE AFUA_2G12650)"/>
    <property type="match status" value="1"/>
</dbReference>
<dbReference type="GO" id="GO:0046872">
    <property type="term" value="F:metal ion binding"/>
    <property type="evidence" value="ECO:0007669"/>
    <property type="project" value="UniProtKB-KW"/>
</dbReference>
<dbReference type="AlphaFoldDB" id="A0AAJ0GUJ8"/>
<organism evidence="6 7">
    <name type="scientific">Chaetomium strumarium</name>
    <dbReference type="NCBI Taxonomy" id="1170767"/>
    <lineage>
        <taxon>Eukaryota</taxon>
        <taxon>Fungi</taxon>
        <taxon>Dikarya</taxon>
        <taxon>Ascomycota</taxon>
        <taxon>Pezizomycotina</taxon>
        <taxon>Sordariomycetes</taxon>
        <taxon>Sordariomycetidae</taxon>
        <taxon>Sordariales</taxon>
        <taxon>Chaetomiaceae</taxon>
        <taxon>Chaetomium</taxon>
    </lineage>
</organism>
<dbReference type="Pfam" id="PF04828">
    <property type="entry name" value="GFA"/>
    <property type="match status" value="1"/>
</dbReference>
<feature type="domain" description="CENP-V/GFA" evidence="5">
    <location>
        <begin position="18"/>
        <end position="156"/>
    </location>
</feature>
<evidence type="ECO:0000259" key="5">
    <source>
        <dbReference type="PROSITE" id="PS51891"/>
    </source>
</evidence>
<evidence type="ECO:0000256" key="3">
    <source>
        <dbReference type="ARBA" id="ARBA00022833"/>
    </source>
</evidence>
<dbReference type="Proteomes" id="UP001273166">
    <property type="component" value="Unassembled WGS sequence"/>
</dbReference>
<dbReference type="GeneID" id="87887778"/>
<dbReference type="PROSITE" id="PS51891">
    <property type="entry name" value="CENP_V_GFA"/>
    <property type="match status" value="1"/>
</dbReference>
<comment type="similarity">
    <text evidence="1">Belongs to the Gfa family.</text>
</comment>
<comment type="caution">
    <text evidence="6">The sequence shown here is derived from an EMBL/GenBank/DDBJ whole genome shotgun (WGS) entry which is preliminary data.</text>
</comment>
<keyword evidence="4" id="KW-0456">Lyase</keyword>
<dbReference type="EMBL" id="JAUDZG010000003">
    <property type="protein sequence ID" value="KAK3306398.1"/>
    <property type="molecule type" value="Genomic_DNA"/>
</dbReference>
<keyword evidence="3" id="KW-0862">Zinc</keyword>
<evidence type="ECO:0000313" key="7">
    <source>
        <dbReference type="Proteomes" id="UP001273166"/>
    </source>
</evidence>
<evidence type="ECO:0000256" key="2">
    <source>
        <dbReference type="ARBA" id="ARBA00022723"/>
    </source>
</evidence>
<evidence type="ECO:0000256" key="1">
    <source>
        <dbReference type="ARBA" id="ARBA00005495"/>
    </source>
</evidence>
<name>A0AAJ0GUJ8_9PEZI</name>
<reference evidence="6" key="2">
    <citation type="submission" date="2023-06" db="EMBL/GenBank/DDBJ databases">
        <authorList>
            <consortium name="Lawrence Berkeley National Laboratory"/>
            <person name="Mondo S.J."/>
            <person name="Hensen N."/>
            <person name="Bonometti L."/>
            <person name="Westerberg I."/>
            <person name="Brannstrom I.O."/>
            <person name="Guillou S."/>
            <person name="Cros-Aarteil S."/>
            <person name="Calhoun S."/>
            <person name="Haridas S."/>
            <person name="Kuo A."/>
            <person name="Pangilinan J."/>
            <person name="Riley R."/>
            <person name="Labutti K."/>
            <person name="Andreopoulos B."/>
            <person name="Lipzen A."/>
            <person name="Chen C."/>
            <person name="Yanf M."/>
            <person name="Daum C."/>
            <person name="Ng V."/>
            <person name="Clum A."/>
            <person name="Steindorff A."/>
            <person name="Ohm R."/>
            <person name="Martin F."/>
            <person name="Silar P."/>
            <person name="Natvig D."/>
            <person name="Lalanne C."/>
            <person name="Gautier V."/>
            <person name="Ament-Velasquez S.L."/>
            <person name="Kruys A."/>
            <person name="Hutchinson M.I."/>
            <person name="Powell A.J."/>
            <person name="Barry K."/>
            <person name="Miller A.N."/>
            <person name="Grigoriev I.V."/>
            <person name="Debuchy R."/>
            <person name="Gladieux P."/>
            <person name="Thoren M.H."/>
            <person name="Johannesson H."/>
        </authorList>
    </citation>
    <scope>NUCLEOTIDE SEQUENCE</scope>
    <source>
        <strain evidence="6">CBS 333.67</strain>
    </source>
</reference>
<keyword evidence="7" id="KW-1185">Reference proteome</keyword>
<reference evidence="6" key="1">
    <citation type="journal article" date="2023" name="Mol. Phylogenet. Evol.">
        <title>Genome-scale phylogeny and comparative genomics of the fungal order Sordariales.</title>
        <authorList>
            <person name="Hensen N."/>
            <person name="Bonometti L."/>
            <person name="Westerberg I."/>
            <person name="Brannstrom I.O."/>
            <person name="Guillou S."/>
            <person name="Cros-Aarteil S."/>
            <person name="Calhoun S."/>
            <person name="Haridas S."/>
            <person name="Kuo A."/>
            <person name="Mondo S."/>
            <person name="Pangilinan J."/>
            <person name="Riley R."/>
            <person name="LaButti K."/>
            <person name="Andreopoulos B."/>
            <person name="Lipzen A."/>
            <person name="Chen C."/>
            <person name="Yan M."/>
            <person name="Daum C."/>
            <person name="Ng V."/>
            <person name="Clum A."/>
            <person name="Steindorff A."/>
            <person name="Ohm R.A."/>
            <person name="Martin F."/>
            <person name="Silar P."/>
            <person name="Natvig D.O."/>
            <person name="Lalanne C."/>
            <person name="Gautier V."/>
            <person name="Ament-Velasquez S.L."/>
            <person name="Kruys A."/>
            <person name="Hutchinson M.I."/>
            <person name="Powell A.J."/>
            <person name="Barry K."/>
            <person name="Miller A.N."/>
            <person name="Grigoriev I.V."/>
            <person name="Debuchy R."/>
            <person name="Gladieux P."/>
            <person name="Hiltunen Thoren M."/>
            <person name="Johannesson H."/>
        </authorList>
    </citation>
    <scope>NUCLEOTIDE SEQUENCE</scope>
    <source>
        <strain evidence="6">CBS 333.67</strain>
    </source>
</reference>
<gene>
    <name evidence="6" type="ORF">B0T15DRAFT_527106</name>
</gene>
<protein>
    <recommendedName>
        <fullName evidence="5">CENP-V/GFA domain-containing protein</fullName>
    </recommendedName>
</protein>
<dbReference type="PANTHER" id="PTHR33337">
    <property type="entry name" value="GFA DOMAIN-CONTAINING PROTEIN"/>
    <property type="match status" value="1"/>
</dbReference>
<dbReference type="InterPro" id="IPR011057">
    <property type="entry name" value="Mss4-like_sf"/>
</dbReference>